<name>A0ABM8VWH0_GIGMA</name>
<dbReference type="Proteomes" id="UP000789901">
    <property type="component" value="Unassembled WGS sequence"/>
</dbReference>
<sequence length="40" mass="4596">MSSRKNESKHDFEIITKANDTNKNIEENKDIDNIVNDSST</sequence>
<dbReference type="EMBL" id="CAJVQB010000076">
    <property type="protein sequence ID" value="CAG8463732.1"/>
    <property type="molecule type" value="Genomic_DNA"/>
</dbReference>
<evidence type="ECO:0000313" key="2">
    <source>
        <dbReference type="Proteomes" id="UP000789901"/>
    </source>
</evidence>
<organism evidence="1 2">
    <name type="scientific">Gigaspora margarita</name>
    <dbReference type="NCBI Taxonomy" id="4874"/>
    <lineage>
        <taxon>Eukaryota</taxon>
        <taxon>Fungi</taxon>
        <taxon>Fungi incertae sedis</taxon>
        <taxon>Mucoromycota</taxon>
        <taxon>Glomeromycotina</taxon>
        <taxon>Glomeromycetes</taxon>
        <taxon>Diversisporales</taxon>
        <taxon>Gigasporaceae</taxon>
        <taxon>Gigaspora</taxon>
    </lineage>
</organism>
<protein>
    <submittedName>
        <fullName evidence="1">43072_t:CDS:1</fullName>
    </submittedName>
</protein>
<comment type="caution">
    <text evidence="1">The sequence shown here is derived from an EMBL/GenBank/DDBJ whole genome shotgun (WGS) entry which is preliminary data.</text>
</comment>
<proteinExistence type="predicted"/>
<accession>A0ABM8VWH0</accession>
<reference evidence="1 2" key="1">
    <citation type="submission" date="2021-06" db="EMBL/GenBank/DDBJ databases">
        <authorList>
            <person name="Kallberg Y."/>
            <person name="Tangrot J."/>
            <person name="Rosling A."/>
        </authorList>
    </citation>
    <scope>NUCLEOTIDE SEQUENCE [LARGE SCALE GENOMIC DNA]</scope>
    <source>
        <strain evidence="1 2">120-4 pot B 10/14</strain>
    </source>
</reference>
<keyword evidence="2" id="KW-1185">Reference proteome</keyword>
<evidence type="ECO:0000313" key="1">
    <source>
        <dbReference type="EMBL" id="CAG8463732.1"/>
    </source>
</evidence>
<gene>
    <name evidence="1" type="ORF">GMARGA_LOCUS434</name>
</gene>